<keyword evidence="5" id="KW-1185">Reference proteome</keyword>
<evidence type="ECO:0000313" key="5">
    <source>
        <dbReference type="Proteomes" id="UP000436138"/>
    </source>
</evidence>
<evidence type="ECO:0000313" key="4">
    <source>
        <dbReference type="EMBL" id="QHA07892.1"/>
    </source>
</evidence>
<dbReference type="PANTHER" id="PTHR48081:SF30">
    <property type="entry name" value="ACETYL-HYDROLASE LIPR-RELATED"/>
    <property type="match status" value="1"/>
</dbReference>
<evidence type="ECO:0000256" key="1">
    <source>
        <dbReference type="ARBA" id="ARBA00010515"/>
    </source>
</evidence>
<dbReference type="KEGG" id="sbro:GQF42_35495"/>
<gene>
    <name evidence="4" type="ORF">GQF42_35495</name>
</gene>
<name>A0A6I6N940_9ACTN</name>
<feature type="domain" description="Alpha/beta hydrolase fold-3" evidence="3">
    <location>
        <begin position="70"/>
        <end position="271"/>
    </location>
</feature>
<dbReference type="GO" id="GO:0004806">
    <property type="term" value="F:triacylglycerol lipase activity"/>
    <property type="evidence" value="ECO:0007669"/>
    <property type="project" value="TreeGrafter"/>
</dbReference>
<protein>
    <submittedName>
        <fullName evidence="4">Alpha/beta hydrolase fold domain-containing protein</fullName>
    </submittedName>
</protein>
<dbReference type="PANTHER" id="PTHR48081">
    <property type="entry name" value="AB HYDROLASE SUPERFAMILY PROTEIN C4A8.06C"/>
    <property type="match status" value="1"/>
</dbReference>
<dbReference type="SUPFAM" id="SSF53474">
    <property type="entry name" value="alpha/beta-Hydrolases"/>
    <property type="match status" value="1"/>
</dbReference>
<evidence type="ECO:0000256" key="2">
    <source>
        <dbReference type="ARBA" id="ARBA00022801"/>
    </source>
</evidence>
<accession>A0A6I6N940</accession>
<dbReference type="Proteomes" id="UP000436138">
    <property type="component" value="Chromosome"/>
</dbReference>
<proteinExistence type="inferred from homology"/>
<reference evidence="4 5" key="1">
    <citation type="submission" date="2019-12" db="EMBL/GenBank/DDBJ databases">
        <title>Streptomyces sp. strain T44 isolated from rhizosphere soil of Broussonetia papyrifera.</title>
        <authorList>
            <person name="Mo P."/>
        </authorList>
    </citation>
    <scope>NUCLEOTIDE SEQUENCE [LARGE SCALE GENOMIC DNA]</scope>
    <source>
        <strain evidence="4 5">T44</strain>
    </source>
</reference>
<dbReference type="InterPro" id="IPR029058">
    <property type="entry name" value="AB_hydrolase_fold"/>
</dbReference>
<comment type="similarity">
    <text evidence="1">Belongs to the 'GDXG' lipolytic enzyme family.</text>
</comment>
<dbReference type="EMBL" id="CP047020">
    <property type="protein sequence ID" value="QHA07892.1"/>
    <property type="molecule type" value="Genomic_DNA"/>
</dbReference>
<evidence type="ECO:0000259" key="3">
    <source>
        <dbReference type="Pfam" id="PF07859"/>
    </source>
</evidence>
<dbReference type="Pfam" id="PF07859">
    <property type="entry name" value="Abhydrolase_3"/>
    <property type="match status" value="1"/>
</dbReference>
<dbReference type="Gene3D" id="3.40.50.1820">
    <property type="entry name" value="alpha/beta hydrolase"/>
    <property type="match status" value="1"/>
</dbReference>
<keyword evidence="2 4" id="KW-0378">Hydrolase</keyword>
<dbReference type="InterPro" id="IPR013094">
    <property type="entry name" value="AB_hydrolase_3"/>
</dbReference>
<dbReference type="AlphaFoldDB" id="A0A6I6N940"/>
<dbReference type="InterPro" id="IPR050300">
    <property type="entry name" value="GDXG_lipolytic_enzyme"/>
</dbReference>
<dbReference type="RefSeq" id="WP_158926808.1">
    <property type="nucleotide sequence ID" value="NZ_CP047020.1"/>
</dbReference>
<sequence>MSGQQRRDLDEMLRHAPLDVGGDVAEARAVFHEMMTSIPLPPDVTTTPGQLGSIPVVTVDTPESDAADVLLYFHGGAYAIGSAADAAGLAADVSRRCSARAVCVDYRLAPENPFPAAVDDAVAAYGALLDQGIPSDRIAFVGESAGGGLTVATLVALRDASLARPSSATVFSPWADLTVSGASATGKAHLDPALTPQALRTRARDYLGRAAGPEPLASPVFADLTGLPPLLIQVGSHEILLDDAVRLASRAAEHDVHVELQVWPQVPHVFQSFAVMLDEADEALRSAAAFVRAHWATTKSPNEAAPVSSLPS</sequence>
<organism evidence="4 5">
    <name type="scientific">Streptomyces broussonetiae</name>
    <dbReference type="NCBI Taxonomy" id="2686304"/>
    <lineage>
        <taxon>Bacteria</taxon>
        <taxon>Bacillati</taxon>
        <taxon>Actinomycetota</taxon>
        <taxon>Actinomycetes</taxon>
        <taxon>Kitasatosporales</taxon>
        <taxon>Streptomycetaceae</taxon>
        <taxon>Streptomyces</taxon>
    </lineage>
</organism>